<evidence type="ECO:0000256" key="1">
    <source>
        <dbReference type="ARBA" id="ARBA00007092"/>
    </source>
</evidence>
<keyword evidence="6" id="KW-0464">Manganese</keyword>
<feature type="binding site" evidence="6">
    <location>
        <position position="156"/>
    </location>
    <ligand>
        <name>Mg(2+)</name>
        <dbReference type="ChEBI" id="CHEBI:18420"/>
        <label>1</label>
    </ligand>
</feature>
<dbReference type="STRING" id="1293911.H710_00307"/>
<dbReference type="PANTHER" id="PTHR43250:SF2">
    <property type="entry name" value="EXODEOXYRIBONUCLEASE III"/>
    <property type="match status" value="1"/>
</dbReference>
<dbReference type="PANTHER" id="PTHR43250">
    <property type="entry name" value="EXODEOXYRIBONUCLEASE III"/>
    <property type="match status" value="1"/>
</dbReference>
<name>A0A072R5W7_BARBA</name>
<feature type="active site" evidence="5">
    <location>
        <position position="110"/>
    </location>
</feature>
<feature type="active site" description="Proton donor/acceptor" evidence="5">
    <location>
        <position position="154"/>
    </location>
</feature>
<evidence type="ECO:0000256" key="2">
    <source>
        <dbReference type="ARBA" id="ARBA00022723"/>
    </source>
</evidence>
<feature type="binding site" evidence="6">
    <location>
        <position position="257"/>
    </location>
    <ligand>
        <name>Mg(2+)</name>
        <dbReference type="ChEBI" id="CHEBI:18420"/>
        <label>1</label>
    </ligand>
</feature>
<dbReference type="AlphaFoldDB" id="A0A072R5W7"/>
<dbReference type="HOGENOM" id="CLU_027539_0_0_5"/>
<dbReference type="PROSITE" id="PS51435">
    <property type="entry name" value="AP_NUCLEASE_F1_4"/>
    <property type="match status" value="1"/>
</dbReference>
<feature type="active site" description="Proton acceptor" evidence="5">
    <location>
        <position position="258"/>
    </location>
</feature>
<dbReference type="NCBIfam" id="TIGR00633">
    <property type="entry name" value="xth"/>
    <property type="match status" value="1"/>
</dbReference>
<keyword evidence="4 6" id="KW-0460">Magnesium</keyword>
<gene>
    <name evidence="9" type="ORF">H710_00307</name>
</gene>
<keyword evidence="3" id="KW-0378">Hydrolase</keyword>
<comment type="cofactor">
    <cofactor evidence="6">
        <name>Mg(2+)</name>
        <dbReference type="ChEBI" id="CHEBI:18420"/>
    </cofactor>
    <cofactor evidence="6">
        <name>Mn(2+)</name>
        <dbReference type="ChEBI" id="CHEBI:29035"/>
    </cofactor>
    <text evidence="6">Probably binds two magnesium or manganese ions per subunit.</text>
</comment>
<feature type="binding site" evidence="6">
    <location>
        <position position="9"/>
    </location>
    <ligand>
        <name>Mg(2+)</name>
        <dbReference type="ChEBI" id="CHEBI:18420"/>
        <label>1</label>
    </ligand>
</feature>
<sequence>MFFRIATWNINSIRFRLEQVLRYLELCAPDILCLQETKCLDNLFPREVFVSAGYKHITLSGQKAYHGVAILSRLPFISVEKRFFCQKEECRYLSVVVEPYQQAIRIHNFYVPAGGDEPDVQVNEKFRHKLDFLEEMSSIRADQGDGLSSLLVGDLNIAPLEDDVWSHKQLLNVVSHTPIETERLKALCSEGGWVDLMRMKFPVPTKLYTWWSYRARDWVLANRGRRLDHIWSSPDLAPFVEDLSVFREARGWSKPSDHVPVQSVFNFSRKV</sequence>
<evidence type="ECO:0000256" key="5">
    <source>
        <dbReference type="PIRSR" id="PIRSR604808-1"/>
    </source>
</evidence>
<dbReference type="PROSITE" id="PS00726">
    <property type="entry name" value="AP_NUCLEASE_F1_1"/>
    <property type="match status" value="1"/>
</dbReference>
<dbReference type="InterPro" id="IPR037493">
    <property type="entry name" value="ExoIII-like"/>
</dbReference>
<dbReference type="PATRIC" id="fig|1293911.3.peg.318"/>
<feature type="site" description="Transition state stabilizer" evidence="7">
    <location>
        <position position="156"/>
    </location>
</feature>
<feature type="site" description="Important for catalytic activity" evidence="7">
    <location>
        <position position="228"/>
    </location>
</feature>
<dbReference type="InterPro" id="IPR020847">
    <property type="entry name" value="AP_endonuclease_F1_BS"/>
</dbReference>
<dbReference type="SUPFAM" id="SSF56219">
    <property type="entry name" value="DNase I-like"/>
    <property type="match status" value="1"/>
</dbReference>
<feature type="site" description="Interaction with DNA substrate" evidence="7">
    <location>
        <position position="258"/>
    </location>
</feature>
<dbReference type="EMBL" id="ASIV01000001">
    <property type="protein sequence ID" value="KEG21358.1"/>
    <property type="molecule type" value="Genomic_DNA"/>
</dbReference>
<dbReference type="Gene3D" id="3.60.10.10">
    <property type="entry name" value="Endonuclease/exonuclease/phosphatase"/>
    <property type="match status" value="1"/>
</dbReference>
<dbReference type="GO" id="GO:0046872">
    <property type="term" value="F:metal ion binding"/>
    <property type="evidence" value="ECO:0007669"/>
    <property type="project" value="UniProtKB-KW"/>
</dbReference>
<dbReference type="Proteomes" id="UP000031740">
    <property type="component" value="Unassembled WGS sequence"/>
</dbReference>
<dbReference type="InterPro" id="IPR036691">
    <property type="entry name" value="Endo/exonu/phosph_ase_sf"/>
</dbReference>
<evidence type="ECO:0000256" key="7">
    <source>
        <dbReference type="PIRSR" id="PIRSR604808-3"/>
    </source>
</evidence>
<dbReference type="InterPro" id="IPR005135">
    <property type="entry name" value="Endo/exonuclease/phosphatase"/>
</dbReference>
<dbReference type="RefSeq" id="WP_041849092.1">
    <property type="nucleotide sequence ID" value="NZ_KL503802.1"/>
</dbReference>
<protein>
    <submittedName>
        <fullName evidence="9">Exodeoxyribonuclease III</fullName>
    </submittedName>
</protein>
<dbReference type="GO" id="GO:0006281">
    <property type="term" value="P:DNA repair"/>
    <property type="evidence" value="ECO:0007669"/>
    <property type="project" value="InterPro"/>
</dbReference>
<feature type="binding site" evidence="6">
    <location>
        <position position="36"/>
    </location>
    <ligand>
        <name>Mg(2+)</name>
        <dbReference type="ChEBI" id="CHEBI:18420"/>
        <label>1</label>
    </ligand>
</feature>
<keyword evidence="2 6" id="KW-0479">Metal-binding</keyword>
<evidence type="ECO:0000256" key="4">
    <source>
        <dbReference type="ARBA" id="ARBA00022842"/>
    </source>
</evidence>
<organism evidence="9 10">
    <name type="scientific">Bartonella bacilliformis Ver097</name>
    <dbReference type="NCBI Taxonomy" id="1293911"/>
    <lineage>
        <taxon>Bacteria</taxon>
        <taxon>Pseudomonadati</taxon>
        <taxon>Pseudomonadota</taxon>
        <taxon>Alphaproteobacteria</taxon>
        <taxon>Hyphomicrobiales</taxon>
        <taxon>Bartonellaceae</taxon>
        <taxon>Bartonella</taxon>
    </lineage>
</organism>
<comment type="similarity">
    <text evidence="1">Belongs to the DNA repair enzymes AP/ExoA family.</text>
</comment>
<dbReference type="Pfam" id="PF03372">
    <property type="entry name" value="Exo_endo_phos"/>
    <property type="match status" value="1"/>
</dbReference>
<evidence type="ECO:0000259" key="8">
    <source>
        <dbReference type="Pfam" id="PF03372"/>
    </source>
</evidence>
<feature type="binding site" evidence="6">
    <location>
        <position position="154"/>
    </location>
    <ligand>
        <name>Mg(2+)</name>
        <dbReference type="ChEBI" id="CHEBI:18420"/>
        <label>1</label>
    </ligand>
</feature>
<evidence type="ECO:0000256" key="3">
    <source>
        <dbReference type="ARBA" id="ARBA00022801"/>
    </source>
</evidence>
<evidence type="ECO:0000313" key="9">
    <source>
        <dbReference type="EMBL" id="KEG21358.1"/>
    </source>
</evidence>
<evidence type="ECO:0000313" key="10">
    <source>
        <dbReference type="Proteomes" id="UP000031740"/>
    </source>
</evidence>
<dbReference type="CDD" id="cd09086">
    <property type="entry name" value="ExoIII-like_AP-endo"/>
    <property type="match status" value="1"/>
</dbReference>
<dbReference type="GO" id="GO:0004519">
    <property type="term" value="F:endonuclease activity"/>
    <property type="evidence" value="ECO:0007669"/>
    <property type="project" value="InterPro"/>
</dbReference>
<proteinExistence type="inferred from homology"/>
<dbReference type="GO" id="GO:0008311">
    <property type="term" value="F:double-stranded DNA 3'-5' DNA exonuclease activity"/>
    <property type="evidence" value="ECO:0007669"/>
    <property type="project" value="InterPro"/>
</dbReference>
<dbReference type="InterPro" id="IPR004808">
    <property type="entry name" value="AP_endonuc_1"/>
</dbReference>
<feature type="binding site" evidence="6">
    <location>
        <position position="258"/>
    </location>
    <ligand>
        <name>Mg(2+)</name>
        <dbReference type="ChEBI" id="CHEBI:18420"/>
        <label>1</label>
    </ligand>
</feature>
<accession>A0A072R5W7</accession>
<feature type="domain" description="Endonuclease/exonuclease/phosphatase" evidence="8">
    <location>
        <begin position="6"/>
        <end position="258"/>
    </location>
</feature>
<comment type="caution">
    <text evidence="9">The sequence shown here is derived from an EMBL/GenBank/DDBJ whole genome shotgun (WGS) entry which is preliminary data.</text>
</comment>
<evidence type="ECO:0000256" key="6">
    <source>
        <dbReference type="PIRSR" id="PIRSR604808-2"/>
    </source>
</evidence>
<dbReference type="GO" id="GO:0003677">
    <property type="term" value="F:DNA binding"/>
    <property type="evidence" value="ECO:0007669"/>
    <property type="project" value="InterPro"/>
</dbReference>
<reference evidence="9 10" key="1">
    <citation type="submission" date="2013-04" db="EMBL/GenBank/DDBJ databases">
        <title>The Genome Sequence of Bartonella bacilliformis Ver097.</title>
        <authorList>
            <consortium name="The Broad Institute Genomics Platform"/>
            <consortium name="The Broad Institute Genome Sequencing Center for Infectious Disease"/>
            <person name="Feldgarden M."/>
            <person name="Kirby J."/>
            <person name="Birtles R."/>
            <person name="Dasch G."/>
            <person name="Hendrix L."/>
            <person name="Koehler J."/>
            <person name="Walker B."/>
            <person name="Young S.K."/>
            <person name="Zeng Q."/>
            <person name="Gargeya S."/>
            <person name="Fitzgerald M."/>
            <person name="Haas B."/>
            <person name="Abouelleil A."/>
            <person name="Allen A.W."/>
            <person name="Alvarado L."/>
            <person name="Arachchi H.M."/>
            <person name="Berlin A.M."/>
            <person name="Chapman S.B."/>
            <person name="Gainer-Dewar J."/>
            <person name="Goldberg J."/>
            <person name="Griggs A."/>
            <person name="Gujja S."/>
            <person name="Hansen M."/>
            <person name="Howarth C."/>
            <person name="Imamovic A."/>
            <person name="Ireland A."/>
            <person name="Larimer J."/>
            <person name="McCowan C."/>
            <person name="Murphy C."/>
            <person name="Pearson M."/>
            <person name="Poon T.W."/>
            <person name="Priest M."/>
            <person name="Roberts A."/>
            <person name="Saif S."/>
            <person name="Shea T."/>
            <person name="Sisk P."/>
            <person name="Sykes S."/>
            <person name="Wortman J."/>
            <person name="Nusbaum C."/>
            <person name="Birren B."/>
        </authorList>
    </citation>
    <scope>NUCLEOTIDE SEQUENCE [LARGE SCALE GENOMIC DNA]</scope>
    <source>
        <strain evidence="9 10">Ver097</strain>
    </source>
</reference>